<dbReference type="InterPro" id="IPR012337">
    <property type="entry name" value="RNaseH-like_sf"/>
</dbReference>
<evidence type="ECO:0000313" key="3">
    <source>
        <dbReference type="EMBL" id="OLU41892.1"/>
    </source>
</evidence>
<keyword evidence="4" id="KW-1185">Reference proteome</keyword>
<dbReference type="Proteomes" id="UP000186341">
    <property type="component" value="Unassembled WGS sequence"/>
</dbReference>
<name>A0A1U7NI37_9FIRM</name>
<dbReference type="Pfam" id="PF00665">
    <property type="entry name" value="rve"/>
    <property type="match status" value="1"/>
</dbReference>
<evidence type="ECO:0000256" key="1">
    <source>
        <dbReference type="ARBA" id="ARBA00009277"/>
    </source>
</evidence>
<proteinExistence type="inferred from homology"/>
<dbReference type="NCBIfam" id="NF033546">
    <property type="entry name" value="transpos_IS21"/>
    <property type="match status" value="1"/>
</dbReference>
<dbReference type="SUPFAM" id="SSF53098">
    <property type="entry name" value="Ribonuclease H-like"/>
    <property type="match status" value="1"/>
</dbReference>
<dbReference type="AlphaFoldDB" id="A0A1U7NI37"/>
<dbReference type="InterPro" id="IPR001584">
    <property type="entry name" value="Integrase_cat-core"/>
</dbReference>
<reference evidence="3 4" key="1">
    <citation type="submission" date="2016-11" db="EMBL/GenBank/DDBJ databases">
        <title>Description of two novel members of the family Erysipelotrichaceae: Ileibacterium lipovorans gen. nov., sp. nov. and Dubosiella newyorkensis, gen. nov., sp. nov.</title>
        <authorList>
            <person name="Cox L.M."/>
            <person name="Sohn J."/>
            <person name="Tyrrell K.L."/>
            <person name="Citron D.M."/>
            <person name="Lawson P.A."/>
            <person name="Patel N.B."/>
            <person name="Iizumi T."/>
            <person name="Perez-Perez G.I."/>
            <person name="Goldstein E.J."/>
            <person name="Blaser M.J."/>
        </authorList>
    </citation>
    <scope>NUCLEOTIDE SEQUENCE [LARGE SCALE GENOMIC DNA]</scope>
    <source>
        <strain evidence="3 4">NYU-BL-A3</strain>
    </source>
</reference>
<protein>
    <recommendedName>
        <fullName evidence="2">Integrase catalytic domain-containing protein</fullName>
    </recommendedName>
</protein>
<sequence length="417" mass="48195">MDKFQKLTSTIRLIKDTNLKPNFSALAKAYGIDRRTVKKYYENGGMPKRKKKKEFSRWDPYLDLINQKLEIPGITIRGLHEFFRETMGDSQIPGTYESLKAYIRKKDIQISRSHGQAAHVHFETPPGQQIQVDWIEGLKLRLKSGETVPFNVYSATLGWSREHVFIYAPSITTDDFIRCTVDVFRKLGGVTKELLTDNMPALVSINGKNRRINTKAAQFFKDLGVELKLCKVRSPQTKGKDESANRFQSWLLPYDGELNDADDIRHLVDEILTRRTNNQINGTTGMPPTALFQKEKEYLKPLPHQVLLDSYLKEHEVRTVPPTLLVSYKGKGYSVPKNYIGKRVHLYACNDNLFIYDNKNELITIHSISNDKKNYHFDHYVNGLNIKGKSENEIREIAKKNLERFDCLLPETKKEKK</sequence>
<dbReference type="EMBL" id="MPJW01000072">
    <property type="protein sequence ID" value="OLU41892.1"/>
    <property type="molecule type" value="Genomic_DNA"/>
</dbReference>
<dbReference type="PANTHER" id="PTHR35004">
    <property type="entry name" value="TRANSPOSASE RV3428C-RELATED"/>
    <property type="match status" value="1"/>
</dbReference>
<evidence type="ECO:0000259" key="2">
    <source>
        <dbReference type="PROSITE" id="PS50994"/>
    </source>
</evidence>
<dbReference type="PROSITE" id="PS50994">
    <property type="entry name" value="INTEGRASE"/>
    <property type="match status" value="1"/>
</dbReference>
<dbReference type="Gene3D" id="3.30.420.10">
    <property type="entry name" value="Ribonuclease H-like superfamily/Ribonuclease H"/>
    <property type="match status" value="1"/>
</dbReference>
<dbReference type="InterPro" id="IPR054353">
    <property type="entry name" value="IstA-like_C"/>
</dbReference>
<comment type="similarity">
    <text evidence="1">Belongs to the transposase IS21/IS408/IS1162 family.</text>
</comment>
<gene>
    <name evidence="3" type="ORF">BO222_02545</name>
</gene>
<dbReference type="GO" id="GO:0003676">
    <property type="term" value="F:nucleic acid binding"/>
    <property type="evidence" value="ECO:0007669"/>
    <property type="project" value="InterPro"/>
</dbReference>
<accession>A0A1U7NI37</accession>
<dbReference type="Pfam" id="PF22483">
    <property type="entry name" value="Mu-transpos_C_2"/>
    <property type="match status" value="1"/>
</dbReference>
<dbReference type="InterPro" id="IPR036397">
    <property type="entry name" value="RNaseH_sf"/>
</dbReference>
<organism evidence="3 4">
    <name type="scientific">Ileibacterium valens</name>
    <dbReference type="NCBI Taxonomy" id="1862668"/>
    <lineage>
        <taxon>Bacteria</taxon>
        <taxon>Bacillati</taxon>
        <taxon>Bacillota</taxon>
        <taxon>Erysipelotrichia</taxon>
        <taxon>Erysipelotrichales</taxon>
        <taxon>Erysipelotrichaceae</taxon>
        <taxon>Ileibacterium</taxon>
    </lineage>
</organism>
<dbReference type="GO" id="GO:0015074">
    <property type="term" value="P:DNA integration"/>
    <property type="evidence" value="ECO:0007669"/>
    <property type="project" value="InterPro"/>
</dbReference>
<dbReference type="PANTHER" id="PTHR35004:SF6">
    <property type="entry name" value="TRANSPOSASE"/>
    <property type="match status" value="1"/>
</dbReference>
<feature type="domain" description="Integrase catalytic" evidence="2">
    <location>
        <begin position="122"/>
        <end position="296"/>
    </location>
</feature>
<evidence type="ECO:0000313" key="4">
    <source>
        <dbReference type="Proteomes" id="UP000186341"/>
    </source>
</evidence>
<comment type="caution">
    <text evidence="3">The sequence shown here is derived from an EMBL/GenBank/DDBJ whole genome shotgun (WGS) entry which is preliminary data.</text>
</comment>